<dbReference type="InterPro" id="IPR016634">
    <property type="entry name" value="CapW-like"/>
</dbReference>
<keyword evidence="4" id="KW-0238">DNA-binding</keyword>
<feature type="domain" description="DNA-binding transcriptional repressor CapW C-terminal dimerisation" evidence="2">
    <location>
        <begin position="199"/>
        <end position="269"/>
    </location>
</feature>
<dbReference type="InterPro" id="IPR051534">
    <property type="entry name" value="CBASS_pafABC_assoc_protein"/>
</dbReference>
<evidence type="ECO:0000259" key="3">
    <source>
        <dbReference type="Pfam" id="PF26109"/>
    </source>
</evidence>
<name>A0A1H6SEZ8_9GAMM</name>
<dbReference type="GO" id="GO:0003677">
    <property type="term" value="F:DNA binding"/>
    <property type="evidence" value="ECO:0007669"/>
    <property type="project" value="UniProtKB-KW"/>
</dbReference>
<evidence type="ECO:0000313" key="4">
    <source>
        <dbReference type="EMBL" id="SEI63357.1"/>
    </source>
</evidence>
<dbReference type="Pfam" id="PF13280">
    <property type="entry name" value="WYL"/>
    <property type="match status" value="1"/>
</dbReference>
<dbReference type="Proteomes" id="UP000242999">
    <property type="component" value="Unassembled WGS sequence"/>
</dbReference>
<evidence type="ECO:0000259" key="1">
    <source>
        <dbReference type="Pfam" id="PF13280"/>
    </source>
</evidence>
<feature type="domain" description="DNA-binding transcriptional repressor CapW winged helix-turn-helix" evidence="3">
    <location>
        <begin position="5"/>
        <end position="83"/>
    </location>
</feature>
<dbReference type="STRING" id="64971.SAMN05421831_10616"/>
<dbReference type="EMBL" id="FNYH01000006">
    <property type="protein sequence ID" value="SEI63357.1"/>
    <property type="molecule type" value="Genomic_DNA"/>
</dbReference>
<dbReference type="InterPro" id="IPR026881">
    <property type="entry name" value="WYL_dom"/>
</dbReference>
<evidence type="ECO:0000259" key="2">
    <source>
        <dbReference type="Pfam" id="PF26107"/>
    </source>
</evidence>
<proteinExistence type="predicted"/>
<dbReference type="Pfam" id="PF26107">
    <property type="entry name" value="BrxR_CTD"/>
    <property type="match status" value="1"/>
</dbReference>
<reference evidence="5" key="1">
    <citation type="submission" date="2016-10" db="EMBL/GenBank/DDBJ databases">
        <authorList>
            <person name="Varghese N."/>
            <person name="Submissions S."/>
        </authorList>
    </citation>
    <scope>NUCLEOTIDE SEQUENCE [LARGE SCALE GENOMIC DNA]</scope>
    <source>
        <strain evidence="5">DSM 7165</strain>
    </source>
</reference>
<dbReference type="Pfam" id="PF26109">
    <property type="entry name" value="WHD_BrxR"/>
    <property type="match status" value="1"/>
</dbReference>
<sequence>MHTPQTRYLFLEMLALWQGYVRNKDLVNQFVISRQQAYQDIRAYQKHYPGRLYRTSTGPYQFTPQFIEQASKHSLEDYLHWLTTGQFYAPKISQHALFGEFCVAPQRYVAPRVIAALTEAIRQQKRVELGYVSLSHPEWQGRIFHPHTFVKTSLRWHVRGYCEKSQDYRDLVLSRCRGDAEVLDTSQYTQKDDYAWNTQVTLIFAPDPRLSEAQKEVVSHDYQLKNGQVQISTRAALVNYLLKEMQINPQYLEGTPEAQQVILVNPDDVKPWLFGR</sequence>
<dbReference type="PANTHER" id="PTHR34580">
    <property type="match status" value="1"/>
</dbReference>
<dbReference type="InterPro" id="IPR059019">
    <property type="entry name" value="WHD_CapW"/>
</dbReference>
<organism evidence="4 5">
    <name type="scientific">Allopseudospirillum japonicum</name>
    <dbReference type="NCBI Taxonomy" id="64971"/>
    <lineage>
        <taxon>Bacteria</taxon>
        <taxon>Pseudomonadati</taxon>
        <taxon>Pseudomonadota</taxon>
        <taxon>Gammaproteobacteria</taxon>
        <taxon>Oceanospirillales</taxon>
        <taxon>Oceanospirillaceae</taxon>
        <taxon>Allopseudospirillum</taxon>
    </lineage>
</organism>
<dbReference type="InterPro" id="IPR059020">
    <property type="entry name" value="CapW_CTD"/>
</dbReference>
<protein>
    <submittedName>
        <fullName evidence="4">Predicted DNA-binding transcriptional regulator YafY, contains an HTH and WYL domains</fullName>
    </submittedName>
</protein>
<feature type="domain" description="WYL" evidence="1">
    <location>
        <begin position="113"/>
        <end position="175"/>
    </location>
</feature>
<accession>A0A1H6SEZ8</accession>
<dbReference type="AlphaFoldDB" id="A0A1H6SEZ8"/>
<dbReference type="PANTHER" id="PTHR34580:SF3">
    <property type="entry name" value="PROTEIN PAFB"/>
    <property type="match status" value="1"/>
</dbReference>
<gene>
    <name evidence="4" type="ORF">SAMN05421831_10616</name>
</gene>
<evidence type="ECO:0000313" key="5">
    <source>
        <dbReference type="Proteomes" id="UP000242999"/>
    </source>
</evidence>
<dbReference type="PROSITE" id="PS52050">
    <property type="entry name" value="WYL"/>
    <property type="match status" value="1"/>
</dbReference>
<keyword evidence="5" id="KW-1185">Reference proteome</keyword>
<dbReference type="PIRSF" id="PIRSF015558">
    <property type="entry name" value="Txn_reg_DeoR_prd"/>
    <property type="match status" value="1"/>
</dbReference>
<dbReference type="RefSeq" id="WP_245710554.1">
    <property type="nucleotide sequence ID" value="NZ_FNYH01000006.1"/>
</dbReference>